<evidence type="ECO:0000256" key="1">
    <source>
        <dbReference type="SAM" id="MobiDB-lite"/>
    </source>
</evidence>
<protein>
    <submittedName>
        <fullName evidence="2">Uncharacterized protein</fullName>
    </submittedName>
</protein>
<reference evidence="2 3" key="1">
    <citation type="submission" date="2015-01" db="EMBL/GenBank/DDBJ databases">
        <title>The Genome Sequence of Exophiala mesophila CBS40295.</title>
        <authorList>
            <consortium name="The Broad Institute Genomics Platform"/>
            <person name="Cuomo C."/>
            <person name="de Hoog S."/>
            <person name="Gorbushina A."/>
            <person name="Stielow B."/>
            <person name="Teixiera M."/>
            <person name="Abouelleil A."/>
            <person name="Chapman S.B."/>
            <person name="Priest M."/>
            <person name="Young S.K."/>
            <person name="Wortman J."/>
            <person name="Nusbaum C."/>
            <person name="Birren B."/>
        </authorList>
    </citation>
    <scope>NUCLEOTIDE SEQUENCE [LARGE SCALE GENOMIC DNA]</scope>
    <source>
        <strain evidence="2 3">CBS 40295</strain>
    </source>
</reference>
<organism evidence="2 3">
    <name type="scientific">Exophiala mesophila</name>
    <name type="common">Black yeast-like fungus</name>
    <dbReference type="NCBI Taxonomy" id="212818"/>
    <lineage>
        <taxon>Eukaryota</taxon>
        <taxon>Fungi</taxon>
        <taxon>Dikarya</taxon>
        <taxon>Ascomycota</taxon>
        <taxon>Pezizomycotina</taxon>
        <taxon>Eurotiomycetes</taxon>
        <taxon>Chaetothyriomycetidae</taxon>
        <taxon>Chaetothyriales</taxon>
        <taxon>Herpotrichiellaceae</taxon>
        <taxon>Exophiala</taxon>
    </lineage>
</organism>
<name>A0A0D1ZY18_EXOME</name>
<dbReference type="VEuPathDB" id="FungiDB:PV10_06284"/>
<dbReference type="HOGENOM" id="CLU_2427048_0_0_1"/>
<proteinExistence type="predicted"/>
<accession>A0A0D1ZY18</accession>
<dbReference type="GeneID" id="27324129"/>
<dbReference type="AlphaFoldDB" id="A0A0D1ZY18"/>
<dbReference type="RefSeq" id="XP_016223352.1">
    <property type="nucleotide sequence ID" value="XM_016371059.1"/>
</dbReference>
<evidence type="ECO:0000313" key="3">
    <source>
        <dbReference type="Proteomes" id="UP000054302"/>
    </source>
</evidence>
<evidence type="ECO:0000313" key="2">
    <source>
        <dbReference type="EMBL" id="KIV91778.1"/>
    </source>
</evidence>
<dbReference type="EMBL" id="KN847523">
    <property type="protein sequence ID" value="KIV91778.1"/>
    <property type="molecule type" value="Genomic_DNA"/>
</dbReference>
<keyword evidence="3" id="KW-1185">Reference proteome</keyword>
<feature type="region of interest" description="Disordered" evidence="1">
    <location>
        <begin position="1"/>
        <end position="62"/>
    </location>
</feature>
<dbReference type="Proteomes" id="UP000054302">
    <property type="component" value="Unassembled WGS sequence"/>
</dbReference>
<sequence length="91" mass="9849">MNGISSTPNTLQNSMTVGNKTNSTPTNYSFTEDFPTATIKDGNRSADDPFAPNTEIESHTTGRRACGGIDQERVQNWIGTGLVVVRFGVRV</sequence>
<gene>
    <name evidence="2" type="ORF">PV10_06284</name>
</gene>
<feature type="compositionally biased region" description="Polar residues" evidence="1">
    <location>
        <begin position="1"/>
        <end position="30"/>
    </location>
</feature>